<dbReference type="FunFam" id="3.30.450.60:FF:000003">
    <property type="entry name" value="Coatomer subunit delta"/>
    <property type="match status" value="1"/>
</dbReference>
<evidence type="ECO:0000256" key="10">
    <source>
        <dbReference type="RuleBase" id="RU364018"/>
    </source>
</evidence>
<evidence type="ECO:0000313" key="16">
    <source>
        <dbReference type="Proteomes" id="UP000070544"/>
    </source>
</evidence>
<feature type="domain" description="MHD" evidence="14">
    <location>
        <begin position="278"/>
        <end position="517"/>
    </location>
</feature>
<evidence type="ECO:0000256" key="8">
    <source>
        <dbReference type="ARBA" id="ARBA00023136"/>
    </source>
</evidence>
<dbReference type="GO" id="GO:0000139">
    <property type="term" value="C:Golgi membrane"/>
    <property type="evidence" value="ECO:0007669"/>
    <property type="project" value="UniProtKB-SubCell"/>
</dbReference>
<evidence type="ECO:0000256" key="9">
    <source>
        <dbReference type="ARBA" id="ARBA00023329"/>
    </source>
</evidence>
<evidence type="ECO:0000256" key="5">
    <source>
        <dbReference type="ARBA" id="ARBA00022892"/>
    </source>
</evidence>
<comment type="subcellular location">
    <subcellularLocation>
        <location evidence="10 11">Cytoplasm</location>
    </subcellularLocation>
    <subcellularLocation>
        <location evidence="10 11">Cytoplasmic vesicle</location>
        <location evidence="10 11">COPI-coated vesicle membrane</location>
        <topology evidence="10 11">Peripheral membrane protein</topology>
        <orientation evidence="10 11">Cytoplasmic side</orientation>
    </subcellularLocation>
    <subcellularLocation>
        <location evidence="10 11">Golgi apparatus membrane</location>
        <topology evidence="10 11">Peripheral membrane protein</topology>
        <orientation evidence="10 11">Cytoplasmic side</orientation>
    </subcellularLocation>
</comment>
<dbReference type="FunFam" id="2.60.40.1170:FF:000007">
    <property type="entry name" value="Coatomer subunit delta"/>
    <property type="match status" value="1"/>
</dbReference>
<keyword evidence="6 10" id="KW-0653">Protein transport</keyword>
<comment type="similarity">
    <text evidence="1 10">Belongs to the adaptor complexes medium subunit family. Delta-COP subfamily.</text>
</comment>
<feature type="compositionally biased region" description="Low complexity" evidence="13">
    <location>
        <begin position="197"/>
        <end position="209"/>
    </location>
</feature>
<evidence type="ECO:0000256" key="2">
    <source>
        <dbReference type="ARBA" id="ARBA00011775"/>
    </source>
</evidence>
<dbReference type="InterPro" id="IPR036168">
    <property type="entry name" value="AP2_Mu_C_sf"/>
</dbReference>
<dbReference type="GO" id="GO:0051645">
    <property type="term" value="P:Golgi localization"/>
    <property type="evidence" value="ECO:0007669"/>
    <property type="project" value="TreeGrafter"/>
</dbReference>
<evidence type="ECO:0000256" key="3">
    <source>
        <dbReference type="ARBA" id="ARBA00022448"/>
    </source>
</evidence>
<keyword evidence="7 10" id="KW-0333">Golgi apparatus</keyword>
<dbReference type="Gene3D" id="2.60.40.1170">
    <property type="entry name" value="Mu homology domain, subdomain B"/>
    <property type="match status" value="2"/>
</dbReference>
<dbReference type="SUPFAM" id="SSF49447">
    <property type="entry name" value="Second domain of Mu2 adaptin subunit (ap50) of ap2 adaptor"/>
    <property type="match status" value="1"/>
</dbReference>
<evidence type="ECO:0000256" key="6">
    <source>
        <dbReference type="ARBA" id="ARBA00022927"/>
    </source>
</evidence>
<dbReference type="GO" id="GO:0015031">
    <property type="term" value="P:protein transport"/>
    <property type="evidence" value="ECO:0007669"/>
    <property type="project" value="UniProtKB-KW"/>
</dbReference>
<dbReference type="CDD" id="cd09254">
    <property type="entry name" value="AP_delta-COPI_MHD"/>
    <property type="match status" value="1"/>
</dbReference>
<accession>A0A139AWB3</accession>
<evidence type="ECO:0000256" key="13">
    <source>
        <dbReference type="SAM" id="MobiDB-lite"/>
    </source>
</evidence>
<dbReference type="SUPFAM" id="SSF64356">
    <property type="entry name" value="SNARE-like"/>
    <property type="match status" value="1"/>
</dbReference>
<sequence length="517" mass="56546">MVVLAASVITKSGKALVSRQFVEMPRSRIEGLLASFPKLIGSGDQHTFVETDTVRYVYQPLEELFCVLVTNKSSNILQDIDTLHLVARTLSETCRTIEDKEIVSKAFELLSVFDEIVSLGYRENVTLAQIRTIGEMESHEEKVAAEIQRNKEKEAKEELNRKAKAMELQRKQAGRSGVGGGIGGGLGGMGMGMGSFASGFGSSGTTSGGRTQVEPPQVVSSPKTSAKGMQLGRKPQASQLLETLRADEGLQDVASEPTSRPNRSAGAPVVPGEKYVENDTVHISIDEKISAIIKRDRVESIEVKGDVTLRVSDSARSRLRLQIHSGVDDVQFKTHPQVDKQLFTTNNVLALKDPSKPFPVNQALGILRYRFSSKSEDALPLSVNCWPSPTGDGTSEVSIEYELLNSRLELRDVSISIPFPPGGVPTIGEIDGQYVVDKSRRFLEWQIPIVDETSKSGSLEFTVPGEDPNSFFPIKISFGSNRSYCDVDVTVISSVDDGTEVPFSKEVSFEPEEYIIQ</sequence>
<dbReference type="PROSITE" id="PS51072">
    <property type="entry name" value="MHD"/>
    <property type="match status" value="1"/>
</dbReference>
<evidence type="ECO:0000256" key="7">
    <source>
        <dbReference type="ARBA" id="ARBA00023034"/>
    </source>
</evidence>
<dbReference type="Pfam" id="PF00928">
    <property type="entry name" value="Adap_comp_sub"/>
    <property type="match status" value="1"/>
</dbReference>
<evidence type="ECO:0000256" key="12">
    <source>
        <dbReference type="SAM" id="Coils"/>
    </source>
</evidence>
<proteinExistence type="inferred from homology"/>
<dbReference type="AlphaFoldDB" id="A0A139AWB3"/>
<evidence type="ECO:0000256" key="1">
    <source>
        <dbReference type="ARBA" id="ARBA00010516"/>
    </source>
</evidence>
<dbReference type="Gene3D" id="3.30.450.60">
    <property type="match status" value="1"/>
</dbReference>
<keyword evidence="5 10" id="KW-0931">ER-Golgi transport</keyword>
<dbReference type="InterPro" id="IPR028565">
    <property type="entry name" value="MHD"/>
</dbReference>
<keyword evidence="12" id="KW-0175">Coiled coil</keyword>
<dbReference type="GO" id="GO:0006888">
    <property type="term" value="P:endoplasmic reticulum to Golgi vesicle-mediated transport"/>
    <property type="evidence" value="ECO:0007669"/>
    <property type="project" value="TreeGrafter"/>
</dbReference>
<dbReference type="Pfam" id="PF01217">
    <property type="entry name" value="Clat_adaptor_s"/>
    <property type="match status" value="1"/>
</dbReference>
<comment type="function">
    <text evidence="10">The coatomer is a cytosolic protein complex that binds to dilysine motifs and reversibly associates with Golgi non-clathrin-coated vesicles, which further mediate biosynthetic protein transport from the ER, via the Golgi up to the trans Golgi network. Coatomer complex is required for budding from Golgi membranes, and is essential for the retrograde Golgi-to-ER transport of dilysine-tagged proteins.</text>
</comment>
<dbReference type="Proteomes" id="UP000070544">
    <property type="component" value="Unassembled WGS sequence"/>
</dbReference>
<dbReference type="PANTHER" id="PTHR10121:SF0">
    <property type="entry name" value="COATOMER SUBUNIT DELTA"/>
    <property type="match status" value="1"/>
</dbReference>
<keyword evidence="9 10" id="KW-0968">Cytoplasmic vesicle</keyword>
<dbReference type="OMA" id="VQFRTHP"/>
<feature type="region of interest" description="Disordered" evidence="13">
    <location>
        <begin position="197"/>
        <end position="234"/>
    </location>
</feature>
<dbReference type="GO" id="GO:0030126">
    <property type="term" value="C:COPI vesicle coat"/>
    <property type="evidence" value="ECO:0007669"/>
    <property type="project" value="UniProtKB-UniRule"/>
</dbReference>
<keyword evidence="3 10" id="KW-0813">Transport</keyword>
<dbReference type="GO" id="GO:0006890">
    <property type="term" value="P:retrograde vesicle-mediated transport, Golgi to endoplasmic reticulum"/>
    <property type="evidence" value="ECO:0007669"/>
    <property type="project" value="UniProtKB-UniRule"/>
</dbReference>
<keyword evidence="8 10" id="KW-0472">Membrane</keyword>
<dbReference type="InterPro" id="IPR011012">
    <property type="entry name" value="Longin-like_dom_sf"/>
</dbReference>
<keyword evidence="16" id="KW-1185">Reference proteome</keyword>
<reference evidence="15 16" key="1">
    <citation type="journal article" date="2015" name="Genome Biol. Evol.">
        <title>Phylogenomic analyses indicate that early fungi evolved digesting cell walls of algal ancestors of land plants.</title>
        <authorList>
            <person name="Chang Y."/>
            <person name="Wang S."/>
            <person name="Sekimoto S."/>
            <person name="Aerts A.L."/>
            <person name="Choi C."/>
            <person name="Clum A."/>
            <person name="LaButti K.M."/>
            <person name="Lindquist E.A."/>
            <person name="Yee Ngan C."/>
            <person name="Ohm R.A."/>
            <person name="Salamov A.A."/>
            <person name="Grigoriev I.V."/>
            <person name="Spatafora J.W."/>
            <person name="Berbee M.L."/>
        </authorList>
    </citation>
    <scope>NUCLEOTIDE SEQUENCE [LARGE SCALE GENOMIC DNA]</scope>
    <source>
        <strain evidence="15 16">JEL478</strain>
    </source>
</reference>
<organism evidence="15 16">
    <name type="scientific">Gonapodya prolifera (strain JEL478)</name>
    <name type="common">Monoblepharis prolifera</name>
    <dbReference type="NCBI Taxonomy" id="1344416"/>
    <lineage>
        <taxon>Eukaryota</taxon>
        <taxon>Fungi</taxon>
        <taxon>Fungi incertae sedis</taxon>
        <taxon>Chytridiomycota</taxon>
        <taxon>Chytridiomycota incertae sedis</taxon>
        <taxon>Monoblepharidomycetes</taxon>
        <taxon>Monoblepharidales</taxon>
        <taxon>Gonapodyaceae</taxon>
        <taxon>Gonapodya</taxon>
    </lineage>
</organism>
<dbReference type="CDD" id="cd14830">
    <property type="entry name" value="Delta_COP_N"/>
    <property type="match status" value="1"/>
</dbReference>
<dbReference type="EMBL" id="KQ965734">
    <property type="protein sequence ID" value="KXS20873.1"/>
    <property type="molecule type" value="Genomic_DNA"/>
</dbReference>
<comment type="subunit">
    <text evidence="2 10">Oligomeric complex that consists of at least the alpha, beta, beta', gamma, delta, epsilon and zeta subunits.</text>
</comment>
<dbReference type="InterPro" id="IPR027059">
    <property type="entry name" value="Coatomer_dsu"/>
</dbReference>
<keyword evidence="4 10" id="KW-0963">Cytoplasm</keyword>
<evidence type="ECO:0000259" key="14">
    <source>
        <dbReference type="PROSITE" id="PS51072"/>
    </source>
</evidence>
<name>A0A139AWB3_GONPJ</name>
<gene>
    <name evidence="15" type="ORF">M427DRAFT_499094</name>
</gene>
<dbReference type="InterPro" id="IPR022775">
    <property type="entry name" value="AP_mu_sigma_su"/>
</dbReference>
<dbReference type="PANTHER" id="PTHR10121">
    <property type="entry name" value="COATOMER SUBUNIT DELTA"/>
    <property type="match status" value="1"/>
</dbReference>
<feature type="coiled-coil region" evidence="12">
    <location>
        <begin position="136"/>
        <end position="176"/>
    </location>
</feature>
<evidence type="ECO:0000256" key="4">
    <source>
        <dbReference type="ARBA" id="ARBA00022490"/>
    </source>
</evidence>
<protein>
    <recommendedName>
        <fullName evidence="10">Coatomer subunit delta</fullName>
    </recommendedName>
</protein>
<dbReference type="OrthoDB" id="10266042at2759"/>
<dbReference type="STRING" id="1344416.A0A139AWB3"/>
<evidence type="ECO:0000256" key="11">
    <source>
        <dbReference type="RuleBase" id="RU366052"/>
    </source>
</evidence>
<evidence type="ECO:0000313" key="15">
    <source>
        <dbReference type="EMBL" id="KXS20873.1"/>
    </source>
</evidence>